<keyword evidence="6" id="KW-0539">Nucleus</keyword>
<organism evidence="9 10">
    <name type="scientific">Cynoglossus semilaevis</name>
    <name type="common">Tongue sole</name>
    <dbReference type="NCBI Taxonomy" id="244447"/>
    <lineage>
        <taxon>Eukaryota</taxon>
        <taxon>Metazoa</taxon>
        <taxon>Chordata</taxon>
        <taxon>Craniata</taxon>
        <taxon>Vertebrata</taxon>
        <taxon>Euteleostomi</taxon>
        <taxon>Actinopterygii</taxon>
        <taxon>Neopterygii</taxon>
        <taxon>Teleostei</taxon>
        <taxon>Neoteleostei</taxon>
        <taxon>Acanthomorphata</taxon>
        <taxon>Carangaria</taxon>
        <taxon>Pleuronectiformes</taxon>
        <taxon>Pleuronectoidei</taxon>
        <taxon>Cynoglossidae</taxon>
        <taxon>Cynoglossinae</taxon>
        <taxon>Cynoglossus</taxon>
    </lineage>
</organism>
<dbReference type="GeneID" id="103394957"/>
<feature type="compositionally biased region" description="Acidic residues" evidence="7">
    <location>
        <begin position="567"/>
        <end position="589"/>
    </location>
</feature>
<feature type="compositionally biased region" description="Basic and acidic residues" evidence="7">
    <location>
        <begin position="331"/>
        <end position="340"/>
    </location>
</feature>
<sequence>MLRSTGYFRGIDCPFYAEYSEGKGDRNGCNRPYCHFRHSKQRRASYGAPVDVKKQRDIHSANKEQGYDPFNPEVVKPQDQHDGKSPAPGDFSGALELVNRAIEEVRSEVEREQKKLCQIGDEPYTPREKKSSSHLSDKNKTATSHQAYDPGSYQITSGGYNPTPGCSKYTLDSGSEENNSNSMEYVPTSLKKPSAQTHAPKPSSPPISPNRSNSTLSFKCKYTLDNSKPSTDMEYDPLSNYSAGITTKSKRNQVNSALKANKSRTHKVPTYELSDEECVDVKNPQQSTVDTKKYTFSESDEESSGTEYRPTSLSNLQQRKANMASAGVAFSRERKDKKECVPNALTQRNKEDSGQDSDIQEVTVKHKSIEKKTKVASHASHENNVKSDQIHKLSKDANKTFISKSSHSSSKGSIKTLKQESAKKENKSLERRDDRENKVKEKARDKIHMVGRDVKIRSGEKMKIDSSKRERETENCAKEFKKLKTDREKEKNKYKDHQLKNGTLDSSKRDRDVKRVSKSSCHSETKSSSSKGSSANSSKTKQSYSLTKERRPEKKRPHLSLSHADLFGDESPDEAEPIVVDDSDEEVEEVLVRKSADALKRGSLKKRKASELTPSSSDYEGDCGVDDGAQVKDELDEVEIDLSGFQDDLDFESDPMEECLRIFNESKDVKKEDKGRQTKQPLRESEEDRSTEGTLSAPLPGQKKRVSHFVAKGNAETSSKPVVRPYKRLTAQEVCYQRMQLAQQQAVQLSASAKAAAQSSGHSFSGERKRIAHRPNRQITVTTTGAADAKPTVSKVLSLSQSHQSVQPQTTACILSKTTSTIIGKRVAHTPTLKSSSMKRPVIPSEFGAKVPTNIRQRYLNTFIDECVKFCPSEEAAFQMGLDEEKLVYERSSSKNIYLNIAVNTLKKLRSKSSSSPSPAYKEPGLPPNRRAQSHEDVLGGRLAATTSFTINRTGKQQEEKLTGATLYRKLQSYLMTEEQLQEHGYPRSNPEAAGKALIFNQPEKKIVPDPFNKICCRCGAEYRINVSGNCVRKEECTFHWGRLRRHKVAGGWETSYSCCSAAVGTLGCQVSKQHVQDGRKESLDGYVKTFSKRLPPDGNGGVFALDCEMCYTKLGLELTRVTVIDSRMKVIYDTFVKPEKKVVDYNTRFSGVTQEDLENATITLRDVQAVLLSMFSAESILIGHSLESDLLALKLIHSSVVDTAIVFPHRLGLPYKRALRNLMADHLKRIIQDNVDGHDSSEDATACMELMMWRIKEDAKVKR</sequence>
<evidence type="ECO:0000256" key="3">
    <source>
        <dbReference type="ARBA" id="ARBA00022722"/>
    </source>
</evidence>
<evidence type="ECO:0000256" key="1">
    <source>
        <dbReference type="ARBA" id="ARBA00004123"/>
    </source>
</evidence>
<evidence type="ECO:0000256" key="6">
    <source>
        <dbReference type="ARBA" id="ARBA00023242"/>
    </source>
</evidence>
<dbReference type="InterPro" id="IPR013520">
    <property type="entry name" value="Ribonucl_H"/>
</dbReference>
<dbReference type="InterPro" id="IPR047021">
    <property type="entry name" value="REXO1/3/4-like"/>
</dbReference>
<feature type="compositionally biased region" description="Basic and acidic residues" evidence="7">
    <location>
        <begin position="51"/>
        <end position="66"/>
    </location>
</feature>
<dbReference type="OMA" id="QEYNPTA"/>
<dbReference type="AlphaFoldDB" id="A0A3P8WI25"/>
<dbReference type="GeneTree" id="ENSGT00940000165897"/>
<dbReference type="Proteomes" id="UP000265120">
    <property type="component" value="Chromosome 2"/>
</dbReference>
<feature type="compositionally biased region" description="Basic and acidic residues" evidence="7">
    <location>
        <begin position="506"/>
        <end position="525"/>
    </location>
</feature>
<dbReference type="InterPro" id="IPR034922">
    <property type="entry name" value="REX1-like_exo"/>
</dbReference>
<feature type="compositionally biased region" description="Low complexity" evidence="7">
    <location>
        <begin position="526"/>
        <end position="539"/>
    </location>
</feature>
<reference evidence="9 10" key="1">
    <citation type="journal article" date="2014" name="Nat. Genet.">
        <title>Whole-genome sequence of a flatfish provides insights into ZW sex chromosome evolution and adaptation to a benthic lifestyle.</title>
        <authorList>
            <person name="Chen S."/>
            <person name="Zhang G."/>
            <person name="Shao C."/>
            <person name="Huang Q."/>
            <person name="Liu G."/>
            <person name="Zhang P."/>
            <person name="Song W."/>
            <person name="An N."/>
            <person name="Chalopin D."/>
            <person name="Volff J.N."/>
            <person name="Hong Y."/>
            <person name="Li Q."/>
            <person name="Sha Z."/>
            <person name="Zhou H."/>
            <person name="Xie M."/>
            <person name="Yu Q."/>
            <person name="Liu Y."/>
            <person name="Xiang H."/>
            <person name="Wang N."/>
            <person name="Wu K."/>
            <person name="Yang C."/>
            <person name="Zhou Q."/>
            <person name="Liao X."/>
            <person name="Yang L."/>
            <person name="Hu Q."/>
            <person name="Zhang J."/>
            <person name="Meng L."/>
            <person name="Jin L."/>
            <person name="Tian Y."/>
            <person name="Lian J."/>
            <person name="Yang J."/>
            <person name="Miao G."/>
            <person name="Liu S."/>
            <person name="Liang Z."/>
            <person name="Yan F."/>
            <person name="Li Y."/>
            <person name="Sun B."/>
            <person name="Zhang H."/>
            <person name="Zhang J."/>
            <person name="Zhu Y."/>
            <person name="Du M."/>
            <person name="Zhao Y."/>
            <person name="Schartl M."/>
            <person name="Tang Q."/>
            <person name="Wang J."/>
        </authorList>
    </citation>
    <scope>NUCLEOTIDE SEQUENCE</scope>
</reference>
<keyword evidence="5" id="KW-0269">Exonuclease</keyword>
<dbReference type="GO" id="GO:0003676">
    <property type="term" value="F:nucleic acid binding"/>
    <property type="evidence" value="ECO:0007669"/>
    <property type="project" value="InterPro"/>
</dbReference>
<dbReference type="GO" id="GO:0005634">
    <property type="term" value="C:nucleus"/>
    <property type="evidence" value="ECO:0007669"/>
    <property type="project" value="UniProtKB-SubCell"/>
</dbReference>
<dbReference type="SUPFAM" id="SSF53098">
    <property type="entry name" value="Ribonuclease H-like"/>
    <property type="match status" value="1"/>
</dbReference>
<feature type="compositionally biased region" description="Basic and acidic residues" evidence="7">
    <location>
        <begin position="662"/>
        <end position="691"/>
    </location>
</feature>
<evidence type="ECO:0000313" key="10">
    <source>
        <dbReference type="Proteomes" id="UP000265120"/>
    </source>
</evidence>
<evidence type="ECO:0000256" key="5">
    <source>
        <dbReference type="ARBA" id="ARBA00022839"/>
    </source>
</evidence>
<comment type="similarity">
    <text evidence="2">Belongs to the REXO1/REXO3 family.</text>
</comment>
<dbReference type="GO" id="GO:0004527">
    <property type="term" value="F:exonuclease activity"/>
    <property type="evidence" value="ECO:0007669"/>
    <property type="project" value="UniProtKB-KW"/>
</dbReference>
<keyword evidence="3" id="KW-0540">Nuclease</keyword>
<reference evidence="9" key="2">
    <citation type="submission" date="2025-08" db="UniProtKB">
        <authorList>
            <consortium name="Ensembl"/>
        </authorList>
    </citation>
    <scope>IDENTIFICATION</scope>
</reference>
<dbReference type="CTD" id="57455"/>
<accession>A0A3P8WI25</accession>
<evidence type="ECO:0000256" key="4">
    <source>
        <dbReference type="ARBA" id="ARBA00022801"/>
    </source>
</evidence>
<feature type="domain" description="Exonuclease" evidence="8">
    <location>
        <begin position="1102"/>
        <end position="1261"/>
    </location>
</feature>
<feature type="compositionally biased region" description="Basic and acidic residues" evidence="7">
    <location>
        <begin position="417"/>
        <end position="499"/>
    </location>
</feature>
<dbReference type="InterPro" id="IPR031736">
    <property type="entry name" value="REXO1-like_dom"/>
</dbReference>
<feature type="region of interest" description="Disordered" evidence="7">
    <location>
        <begin position="662"/>
        <end position="704"/>
    </location>
</feature>
<dbReference type="Pfam" id="PF00929">
    <property type="entry name" value="RNase_T"/>
    <property type="match status" value="1"/>
</dbReference>
<evidence type="ECO:0000313" key="9">
    <source>
        <dbReference type="Ensembl" id="ENSCSEP00000026132.1"/>
    </source>
</evidence>
<dbReference type="InParanoid" id="A0A3P8WI25"/>
<dbReference type="Pfam" id="PF15870">
    <property type="entry name" value="EloA-BP1"/>
    <property type="match status" value="1"/>
</dbReference>
<keyword evidence="4" id="KW-0378">Hydrolase</keyword>
<feature type="compositionally biased region" description="Basic and acidic residues" evidence="7">
    <location>
        <begin position="590"/>
        <end position="600"/>
    </location>
</feature>
<dbReference type="SMART" id="SM00479">
    <property type="entry name" value="EXOIII"/>
    <property type="match status" value="1"/>
</dbReference>
<dbReference type="KEGG" id="csem:103394957"/>
<feature type="compositionally biased region" description="Polar residues" evidence="7">
    <location>
        <begin position="305"/>
        <end position="320"/>
    </location>
</feature>
<feature type="region of interest" description="Disordered" evidence="7">
    <location>
        <begin position="44"/>
        <end position="94"/>
    </location>
</feature>
<dbReference type="Ensembl" id="ENSCSET00000026473.1">
    <property type="protein sequence ID" value="ENSCSEP00000026132.1"/>
    <property type="gene ID" value="ENSCSEG00000016683.1"/>
</dbReference>
<protein>
    <submittedName>
        <fullName evidence="9">REX1, RNA exonuclease 1 homolog</fullName>
    </submittedName>
</protein>
<dbReference type="STRING" id="244447.ENSCSEP00000026132"/>
<comment type="subcellular location">
    <subcellularLocation>
        <location evidence="1">Nucleus</location>
    </subcellularLocation>
</comment>
<evidence type="ECO:0000259" key="8">
    <source>
        <dbReference type="SMART" id="SM00479"/>
    </source>
</evidence>
<dbReference type="InterPro" id="IPR012337">
    <property type="entry name" value="RNaseH-like_sf"/>
</dbReference>
<feature type="region of interest" description="Disordered" evidence="7">
    <location>
        <begin position="909"/>
        <end position="933"/>
    </location>
</feature>
<feature type="region of interest" description="Disordered" evidence="7">
    <location>
        <begin position="116"/>
        <end position="215"/>
    </location>
</feature>
<feature type="region of interest" description="Disordered" evidence="7">
    <location>
        <begin position="276"/>
        <end position="628"/>
    </location>
</feature>
<dbReference type="OrthoDB" id="206335at2759"/>
<proteinExistence type="inferred from homology"/>
<dbReference type="FunFam" id="3.30.420.10:FF:000021">
    <property type="entry name" value="RNA exonuclease 1 homolog"/>
    <property type="match status" value="1"/>
</dbReference>
<name>A0A3P8WI25_CYNSE</name>
<reference evidence="9" key="3">
    <citation type="submission" date="2025-09" db="UniProtKB">
        <authorList>
            <consortium name="Ensembl"/>
        </authorList>
    </citation>
    <scope>IDENTIFICATION</scope>
</reference>
<feature type="compositionally biased region" description="Basic and acidic residues" evidence="7">
    <location>
        <begin position="379"/>
        <end position="398"/>
    </location>
</feature>
<dbReference type="CDD" id="cd06145">
    <property type="entry name" value="REX1_like"/>
    <property type="match status" value="1"/>
</dbReference>
<dbReference type="Gene3D" id="3.30.420.10">
    <property type="entry name" value="Ribonuclease H-like superfamily/Ribonuclease H"/>
    <property type="match status" value="1"/>
</dbReference>
<dbReference type="RefSeq" id="XP_008330684.1">
    <property type="nucleotide sequence ID" value="XM_008332462.3"/>
</dbReference>
<dbReference type="PANTHER" id="PTHR12801">
    <property type="entry name" value="RNA EXONUCLEASE REXO1 / RECO3 FAMILY MEMBER-RELATED"/>
    <property type="match status" value="1"/>
</dbReference>
<keyword evidence="10" id="KW-1185">Reference proteome</keyword>
<dbReference type="PANTHER" id="PTHR12801:SF62">
    <property type="entry name" value="RNA EXONUCLEASE 1 HOMOLOG"/>
    <property type="match status" value="1"/>
</dbReference>
<dbReference type="InterPro" id="IPR036397">
    <property type="entry name" value="RNaseH_sf"/>
</dbReference>
<feature type="compositionally biased region" description="Low complexity" evidence="7">
    <location>
        <begin position="403"/>
        <end position="415"/>
    </location>
</feature>
<feature type="compositionally biased region" description="Basic and acidic residues" evidence="7">
    <location>
        <begin position="124"/>
        <end position="140"/>
    </location>
</feature>
<dbReference type="FunCoup" id="A0A3P8WI25">
    <property type="interactions" value="1365"/>
</dbReference>
<evidence type="ECO:0000256" key="2">
    <source>
        <dbReference type="ARBA" id="ARBA00006357"/>
    </source>
</evidence>
<evidence type="ECO:0000256" key="7">
    <source>
        <dbReference type="SAM" id="MobiDB-lite"/>
    </source>
</evidence>